<gene>
    <name evidence="1" type="ORF">POPTR_016G069900</name>
</gene>
<protein>
    <submittedName>
        <fullName evidence="1">Uncharacterized protein</fullName>
    </submittedName>
</protein>
<sequence length="92" mass="11165">MQAYYAVQEQLHERGQTIHDLERRMGEKDRELHAIKLDNEAAWAKEDLLREQNKELATFRREHDHSEAERAQHIQQLHDLQEHFPYLMIHGR</sequence>
<dbReference type="eggNOG" id="ENOG502QQFA">
    <property type="taxonomic scope" value="Eukaryota"/>
</dbReference>
<dbReference type="Proteomes" id="UP000006729">
    <property type="component" value="Chromosome 16"/>
</dbReference>
<dbReference type="PANTHER" id="PTHR35766:SF1">
    <property type="entry name" value="OS08G0543600 PROTEIN"/>
    <property type="match status" value="1"/>
</dbReference>
<evidence type="ECO:0000313" key="1">
    <source>
        <dbReference type="EMBL" id="PNS98319.1"/>
    </source>
</evidence>
<organism evidence="1 2">
    <name type="scientific">Populus trichocarpa</name>
    <name type="common">Western balsam poplar</name>
    <name type="synonym">Populus balsamifera subsp. trichocarpa</name>
    <dbReference type="NCBI Taxonomy" id="3694"/>
    <lineage>
        <taxon>Eukaryota</taxon>
        <taxon>Viridiplantae</taxon>
        <taxon>Streptophyta</taxon>
        <taxon>Embryophyta</taxon>
        <taxon>Tracheophyta</taxon>
        <taxon>Spermatophyta</taxon>
        <taxon>Magnoliopsida</taxon>
        <taxon>eudicotyledons</taxon>
        <taxon>Gunneridae</taxon>
        <taxon>Pentapetalae</taxon>
        <taxon>rosids</taxon>
        <taxon>fabids</taxon>
        <taxon>Malpighiales</taxon>
        <taxon>Salicaceae</taxon>
        <taxon>Saliceae</taxon>
        <taxon>Populus</taxon>
    </lineage>
</organism>
<dbReference type="AlphaFoldDB" id="B9IIL3"/>
<dbReference type="InParanoid" id="B9IIL3"/>
<dbReference type="HOGENOM" id="CLU_2417350_0_0_1"/>
<accession>B9IIL3</accession>
<dbReference type="STRING" id="3694.B9IIL3"/>
<evidence type="ECO:0000313" key="2">
    <source>
        <dbReference type="Proteomes" id="UP000006729"/>
    </source>
</evidence>
<keyword evidence="2" id="KW-1185">Reference proteome</keyword>
<dbReference type="EMBL" id="CM009305">
    <property type="protein sequence ID" value="PNS98319.1"/>
    <property type="molecule type" value="Genomic_DNA"/>
</dbReference>
<dbReference type="Gramene" id="Potri.016G069900.1.v4.1">
    <property type="protein sequence ID" value="Potri.016G069900.1.v4.1"/>
    <property type="gene ID" value="Potri.016G069900.v4.1"/>
</dbReference>
<name>B9IIL3_POPTR</name>
<dbReference type="OMA" id="MEIRNTF"/>
<dbReference type="PANTHER" id="PTHR35766">
    <property type="entry name" value="OS08G0543600 PROTEIN"/>
    <property type="match status" value="1"/>
</dbReference>
<reference evidence="1 2" key="1">
    <citation type="journal article" date="2006" name="Science">
        <title>The genome of black cottonwood, Populus trichocarpa (Torr. &amp; Gray).</title>
        <authorList>
            <person name="Tuskan G.A."/>
            <person name="Difazio S."/>
            <person name="Jansson S."/>
            <person name="Bohlmann J."/>
            <person name="Grigoriev I."/>
            <person name="Hellsten U."/>
            <person name="Putnam N."/>
            <person name="Ralph S."/>
            <person name="Rombauts S."/>
            <person name="Salamov A."/>
            <person name="Schein J."/>
            <person name="Sterck L."/>
            <person name="Aerts A."/>
            <person name="Bhalerao R.R."/>
            <person name="Bhalerao R.P."/>
            <person name="Blaudez D."/>
            <person name="Boerjan W."/>
            <person name="Brun A."/>
            <person name="Brunner A."/>
            <person name="Busov V."/>
            <person name="Campbell M."/>
            <person name="Carlson J."/>
            <person name="Chalot M."/>
            <person name="Chapman J."/>
            <person name="Chen G.L."/>
            <person name="Cooper D."/>
            <person name="Coutinho P.M."/>
            <person name="Couturier J."/>
            <person name="Covert S."/>
            <person name="Cronk Q."/>
            <person name="Cunningham R."/>
            <person name="Davis J."/>
            <person name="Degroeve S."/>
            <person name="Dejardin A."/>
            <person name="Depamphilis C."/>
            <person name="Detter J."/>
            <person name="Dirks B."/>
            <person name="Dubchak I."/>
            <person name="Duplessis S."/>
            <person name="Ehlting J."/>
            <person name="Ellis B."/>
            <person name="Gendler K."/>
            <person name="Goodstein D."/>
            <person name="Gribskov M."/>
            <person name="Grimwood J."/>
            <person name="Groover A."/>
            <person name="Gunter L."/>
            <person name="Hamberger B."/>
            <person name="Heinze B."/>
            <person name="Helariutta Y."/>
            <person name="Henrissat B."/>
            <person name="Holligan D."/>
            <person name="Holt R."/>
            <person name="Huang W."/>
            <person name="Islam-Faridi N."/>
            <person name="Jones S."/>
            <person name="Jones-Rhoades M."/>
            <person name="Jorgensen R."/>
            <person name="Joshi C."/>
            <person name="Kangasjarvi J."/>
            <person name="Karlsson J."/>
            <person name="Kelleher C."/>
            <person name="Kirkpatrick R."/>
            <person name="Kirst M."/>
            <person name="Kohler A."/>
            <person name="Kalluri U."/>
            <person name="Larimer F."/>
            <person name="Leebens-Mack J."/>
            <person name="Leple J.C."/>
            <person name="Locascio P."/>
            <person name="Lou Y."/>
            <person name="Lucas S."/>
            <person name="Martin F."/>
            <person name="Montanini B."/>
            <person name="Napoli C."/>
            <person name="Nelson D.R."/>
            <person name="Nelson C."/>
            <person name="Nieminen K."/>
            <person name="Nilsson O."/>
            <person name="Pereda V."/>
            <person name="Peter G."/>
            <person name="Philippe R."/>
            <person name="Pilate G."/>
            <person name="Poliakov A."/>
            <person name="Razumovskaya J."/>
            <person name="Richardson P."/>
            <person name="Rinaldi C."/>
            <person name="Ritland K."/>
            <person name="Rouze P."/>
            <person name="Ryaboy D."/>
            <person name="Schmutz J."/>
            <person name="Schrader J."/>
            <person name="Segerman B."/>
            <person name="Shin H."/>
            <person name="Siddiqui A."/>
            <person name="Sterky F."/>
            <person name="Terry A."/>
            <person name="Tsai C.J."/>
            <person name="Uberbacher E."/>
            <person name="Unneberg P."/>
            <person name="Vahala J."/>
            <person name="Wall K."/>
            <person name="Wessler S."/>
            <person name="Yang G."/>
            <person name="Yin T."/>
            <person name="Douglas C."/>
            <person name="Marra M."/>
            <person name="Sandberg G."/>
            <person name="Van de Peer Y."/>
            <person name="Rokhsar D."/>
        </authorList>
    </citation>
    <scope>NUCLEOTIDE SEQUENCE [LARGE SCALE GENOMIC DNA]</scope>
    <source>
        <strain evidence="2">cv. Nisqually</strain>
    </source>
</reference>
<proteinExistence type="predicted"/>
<dbReference type="SMR" id="B9IIL3"/>